<evidence type="ECO:0008006" key="4">
    <source>
        <dbReference type="Google" id="ProtNLM"/>
    </source>
</evidence>
<dbReference type="Proteomes" id="UP001162480">
    <property type="component" value="Chromosome 2"/>
</dbReference>
<proteinExistence type="predicted"/>
<keyword evidence="3" id="KW-1185">Reference proteome</keyword>
<feature type="signal peptide" evidence="1">
    <location>
        <begin position="1"/>
        <end position="18"/>
    </location>
</feature>
<dbReference type="PROSITE" id="PS00018">
    <property type="entry name" value="EF_HAND_1"/>
    <property type="match status" value="1"/>
</dbReference>
<name>A0AA36AMR0_OCTVU</name>
<dbReference type="AlphaFoldDB" id="A0AA36AMR0"/>
<feature type="chain" id="PRO_5041330876" description="EF-hand domain-containing protein" evidence="1">
    <location>
        <begin position="19"/>
        <end position="369"/>
    </location>
</feature>
<accession>A0AA36AMR0</accession>
<reference evidence="2" key="1">
    <citation type="submission" date="2023-08" db="EMBL/GenBank/DDBJ databases">
        <authorList>
            <person name="Alioto T."/>
            <person name="Alioto T."/>
            <person name="Gomez Garrido J."/>
        </authorList>
    </citation>
    <scope>NUCLEOTIDE SEQUENCE</scope>
</reference>
<sequence length="369" mass="41504">MKVQAIILFFFAIAYCYASVSDMVSMIPDGPAGSRLAKAKTGLQTAGMIIGEARAMWSRNTAEDIVKTKQIPYHCTLAASYSNLTSEVIRAMDQELQIMIAGTNKLMKKMRDNNKDGNITFNEYVATMTQNQFVTSDDTEDVVRSSSKSFGQFRLATNSIDQEIVDAVALWFANDLIKDADILAATRIDIVDFANIVGLTGATVDSLESLIIKNDYAERSVVDVGVIRYPDADHPYFKLFRIQLFAYRKSNRILFVQKDASGIRGLYQSKHRKDRTRAFFGVDVNSDQDLVMMTLTLKLKKTHEERTTRIMFDVYKLKDLHASLKFEVIMGCKFATLKLLEDDINTLANTSGNVSKSAREMKKQIIMGH</sequence>
<protein>
    <recommendedName>
        <fullName evidence="4">EF-hand domain-containing protein</fullName>
    </recommendedName>
</protein>
<gene>
    <name evidence="2" type="ORF">OCTVUL_1B013868</name>
</gene>
<evidence type="ECO:0000256" key="1">
    <source>
        <dbReference type="SAM" id="SignalP"/>
    </source>
</evidence>
<evidence type="ECO:0000313" key="2">
    <source>
        <dbReference type="EMBL" id="CAI9718348.1"/>
    </source>
</evidence>
<dbReference type="InterPro" id="IPR018247">
    <property type="entry name" value="EF_Hand_1_Ca_BS"/>
</dbReference>
<dbReference type="EMBL" id="OX597815">
    <property type="protein sequence ID" value="CAI9718348.1"/>
    <property type="molecule type" value="Genomic_DNA"/>
</dbReference>
<keyword evidence="1" id="KW-0732">Signal</keyword>
<evidence type="ECO:0000313" key="3">
    <source>
        <dbReference type="Proteomes" id="UP001162480"/>
    </source>
</evidence>
<organism evidence="2 3">
    <name type="scientific">Octopus vulgaris</name>
    <name type="common">Common octopus</name>
    <dbReference type="NCBI Taxonomy" id="6645"/>
    <lineage>
        <taxon>Eukaryota</taxon>
        <taxon>Metazoa</taxon>
        <taxon>Spiralia</taxon>
        <taxon>Lophotrochozoa</taxon>
        <taxon>Mollusca</taxon>
        <taxon>Cephalopoda</taxon>
        <taxon>Coleoidea</taxon>
        <taxon>Octopodiformes</taxon>
        <taxon>Octopoda</taxon>
        <taxon>Incirrata</taxon>
        <taxon>Octopodidae</taxon>
        <taxon>Octopus</taxon>
    </lineage>
</organism>